<reference evidence="13" key="1">
    <citation type="journal article" date="2019" name="Int. J. Syst. Evol. Microbiol.">
        <title>The Global Catalogue of Microorganisms (GCM) 10K type strain sequencing project: providing services to taxonomists for standard genome sequencing and annotation.</title>
        <authorList>
            <consortium name="The Broad Institute Genomics Platform"/>
            <consortium name="The Broad Institute Genome Sequencing Center for Infectious Disease"/>
            <person name="Wu L."/>
            <person name="Ma J."/>
        </authorList>
    </citation>
    <scope>NUCLEOTIDE SEQUENCE [LARGE SCALE GENOMIC DNA]</scope>
    <source>
        <strain evidence="13">IBRC-M 10987</strain>
    </source>
</reference>
<keyword evidence="2 10" id="KW-0125">Carotenoid biosynthesis</keyword>
<dbReference type="PRINTS" id="PR00411">
    <property type="entry name" value="PNDRDTASEI"/>
</dbReference>
<dbReference type="Gene3D" id="3.50.50.60">
    <property type="entry name" value="FAD/NAD(P)-binding domain"/>
    <property type="match status" value="2"/>
</dbReference>
<keyword evidence="13" id="KW-1185">Reference proteome</keyword>
<feature type="domain" description="Amine oxidase" evidence="11">
    <location>
        <begin position="12"/>
        <end position="488"/>
    </location>
</feature>
<evidence type="ECO:0000256" key="6">
    <source>
        <dbReference type="ARBA" id="ARBA00039159"/>
    </source>
</evidence>
<dbReference type="Proteomes" id="UP001595715">
    <property type="component" value="Unassembled WGS sequence"/>
</dbReference>
<evidence type="ECO:0000313" key="12">
    <source>
        <dbReference type="EMBL" id="MFC4101764.1"/>
    </source>
</evidence>
<dbReference type="NCBIfam" id="TIGR02734">
    <property type="entry name" value="crtI_fam"/>
    <property type="match status" value="1"/>
</dbReference>
<dbReference type="Pfam" id="PF01593">
    <property type="entry name" value="Amino_oxidase"/>
    <property type="match status" value="1"/>
</dbReference>
<evidence type="ECO:0000256" key="7">
    <source>
        <dbReference type="ARBA" id="ARBA00041900"/>
    </source>
</evidence>
<comment type="cofactor">
    <cofactor evidence="1">
        <name>FAD</name>
        <dbReference type="ChEBI" id="CHEBI:57692"/>
    </cofactor>
</comment>
<keyword evidence="3 10" id="KW-0560">Oxidoreductase</keyword>
<organism evidence="12 13">
    <name type="scientific">Paenibacillus xanthanilyticus</name>
    <dbReference type="NCBI Taxonomy" id="1783531"/>
    <lineage>
        <taxon>Bacteria</taxon>
        <taxon>Bacillati</taxon>
        <taxon>Bacillota</taxon>
        <taxon>Bacilli</taxon>
        <taxon>Bacillales</taxon>
        <taxon>Paenibacillaceae</taxon>
        <taxon>Paenibacillus</taxon>
    </lineage>
</organism>
<sequence>MKRRVIIIGAGIGGLSAAIRLASAGYSVTMLEQQKEVGGKLQRVEGQGYTFDRGPSTMTMIHRFESIFRSAGKHIQDYVNFYPIAEGTRHYFPDGTTVDFSTDAAAIEAQIAVYSEEDARNYRSFMKESERLYRLAERHFLNRLLVSWRDKASPSLALAFAQARPLQTYAGLLNRYFRHPYTKALFGRYATYVGSDPGKAPAIFAMLAHAEQRHGVYGIQGGTSALVHGLKRLALELGVDIRVSVRVDRIVSSNGRVAGVDSAIGFLPADIIIANGDVLTVNRDLIDPKDRPAMPNARIRRYEPSLSGFVMLLGVKRTYSLLRHHTVFFPERYGEEFDAIFRDKRPPQEPALYICNTSCSEAGLAPAGSSNLFVLANAPYLAGEWDWQDGQEAVAGRLIDRLERCGLANLREHIEFRSVYTPADLAEDTSAYRGAIYGISSNRPSQTFSRPSNRGSLRGLWFVGGTTHPGGGTPMVAASGQLVAEAVIRENR</sequence>
<dbReference type="InterPro" id="IPR036188">
    <property type="entry name" value="FAD/NAD-bd_sf"/>
</dbReference>
<evidence type="ECO:0000256" key="9">
    <source>
        <dbReference type="ARBA" id="ARBA00048532"/>
    </source>
</evidence>
<dbReference type="SUPFAM" id="SSF51905">
    <property type="entry name" value="FAD/NAD(P)-binding domain"/>
    <property type="match status" value="1"/>
</dbReference>
<comment type="pathway">
    <text evidence="4">Carotenoid biosynthesis; staphyloxanthin biosynthesis; staphyloxanthin from farnesyl diphosphate: step 3/5.</text>
</comment>
<comment type="caution">
    <text evidence="12">The sequence shown here is derived from an EMBL/GenBank/DDBJ whole genome shotgun (WGS) entry which is preliminary data.</text>
</comment>
<dbReference type="PANTHER" id="PTHR43734">
    <property type="entry name" value="PHYTOENE DESATURASE"/>
    <property type="match status" value="1"/>
</dbReference>
<proteinExistence type="inferred from homology"/>
<accession>A0ABV8K6Z0</accession>
<dbReference type="PANTHER" id="PTHR43734:SF7">
    <property type="entry name" value="4,4'-DIAPONEUROSPORENE OXYGENASE"/>
    <property type="match status" value="1"/>
</dbReference>
<evidence type="ECO:0000256" key="10">
    <source>
        <dbReference type="RuleBase" id="RU362075"/>
    </source>
</evidence>
<evidence type="ECO:0000256" key="4">
    <source>
        <dbReference type="ARBA" id="ARBA00037901"/>
    </source>
</evidence>
<evidence type="ECO:0000313" key="13">
    <source>
        <dbReference type="Proteomes" id="UP001595715"/>
    </source>
</evidence>
<evidence type="ECO:0000256" key="5">
    <source>
        <dbReference type="ARBA" id="ARBA00038194"/>
    </source>
</evidence>
<evidence type="ECO:0000256" key="3">
    <source>
        <dbReference type="ARBA" id="ARBA00023002"/>
    </source>
</evidence>
<protein>
    <recommendedName>
        <fullName evidence="6">4,4'-diaponeurosporene oxygenase</fullName>
    </recommendedName>
    <alternativeName>
        <fullName evidence="7">4,4'-diaponeurosporene oxidase</fullName>
    </alternativeName>
    <alternativeName>
        <fullName evidence="8">Carotenoid oxidase</fullName>
    </alternativeName>
</protein>
<evidence type="ECO:0000256" key="8">
    <source>
        <dbReference type="ARBA" id="ARBA00042619"/>
    </source>
</evidence>
<comment type="catalytic activity">
    <reaction evidence="9">
        <text>all-trans-4,4'-diaponeurosporene + 2 AH2 + 2 O2 = 4,4'-diaponeurosporenal + 2 A + 3 H2O</text>
        <dbReference type="Rhea" id="RHEA:56104"/>
        <dbReference type="ChEBI" id="CHEBI:13193"/>
        <dbReference type="ChEBI" id="CHEBI:15377"/>
        <dbReference type="ChEBI" id="CHEBI:15379"/>
        <dbReference type="ChEBI" id="CHEBI:17499"/>
        <dbReference type="ChEBI" id="CHEBI:62743"/>
        <dbReference type="ChEBI" id="CHEBI:79065"/>
    </reaction>
</comment>
<evidence type="ECO:0000256" key="1">
    <source>
        <dbReference type="ARBA" id="ARBA00001974"/>
    </source>
</evidence>
<name>A0ABV8K6Z0_9BACL</name>
<dbReference type="RefSeq" id="WP_377720362.1">
    <property type="nucleotide sequence ID" value="NZ_JBHSAM010000028.1"/>
</dbReference>
<dbReference type="InterPro" id="IPR014105">
    <property type="entry name" value="Carotenoid/retinoid_OxRdtase"/>
</dbReference>
<evidence type="ECO:0000256" key="2">
    <source>
        <dbReference type="ARBA" id="ARBA00022746"/>
    </source>
</evidence>
<comment type="similarity">
    <text evidence="5">Belongs to the carotenoid/retinoid oxidoreductase family. CrtP subfamily.</text>
</comment>
<evidence type="ECO:0000259" key="11">
    <source>
        <dbReference type="Pfam" id="PF01593"/>
    </source>
</evidence>
<dbReference type="InterPro" id="IPR002937">
    <property type="entry name" value="Amino_oxidase"/>
</dbReference>
<dbReference type="EMBL" id="JBHSAM010000028">
    <property type="protein sequence ID" value="MFC4101764.1"/>
    <property type="molecule type" value="Genomic_DNA"/>
</dbReference>
<gene>
    <name evidence="12" type="ORF">ACFOZ8_19130</name>
</gene>